<name>A0AAN7SIM5_9COLE</name>
<evidence type="ECO:0000313" key="17">
    <source>
        <dbReference type="Proteomes" id="UP001353858"/>
    </source>
</evidence>
<evidence type="ECO:0000256" key="3">
    <source>
        <dbReference type="ARBA" id="ARBA00004174"/>
    </source>
</evidence>
<keyword evidence="9" id="KW-0492">Microsome</keyword>
<dbReference type="PRINTS" id="PR00463">
    <property type="entry name" value="EP450I"/>
</dbReference>
<dbReference type="EMBL" id="JARPUR010000002">
    <property type="protein sequence ID" value="KAK4883202.1"/>
    <property type="molecule type" value="Genomic_DNA"/>
</dbReference>
<dbReference type="FunFam" id="1.10.630.10:FF:000042">
    <property type="entry name" value="Cytochrome P450"/>
    <property type="match status" value="1"/>
</dbReference>
<dbReference type="CDD" id="cd11056">
    <property type="entry name" value="CYP6-like"/>
    <property type="match status" value="1"/>
</dbReference>
<dbReference type="Pfam" id="PF00067">
    <property type="entry name" value="p450"/>
    <property type="match status" value="1"/>
</dbReference>
<evidence type="ECO:0000256" key="6">
    <source>
        <dbReference type="ARBA" id="ARBA00022617"/>
    </source>
</evidence>
<reference evidence="17" key="1">
    <citation type="submission" date="2023-01" db="EMBL/GenBank/DDBJ databases">
        <title>Key to firefly adult light organ development and bioluminescence: homeobox transcription factors regulate luciferase expression and transportation to peroxisome.</title>
        <authorList>
            <person name="Fu X."/>
        </authorList>
    </citation>
    <scope>NUCLEOTIDE SEQUENCE [LARGE SCALE GENOMIC DNA]</scope>
</reference>
<evidence type="ECO:0000256" key="9">
    <source>
        <dbReference type="ARBA" id="ARBA00022848"/>
    </source>
</evidence>
<evidence type="ECO:0000256" key="7">
    <source>
        <dbReference type="ARBA" id="ARBA00022723"/>
    </source>
</evidence>
<comment type="caution">
    <text evidence="16">The sequence shown here is derived from an EMBL/GenBank/DDBJ whole genome shotgun (WGS) entry which is preliminary data.</text>
</comment>
<keyword evidence="17" id="KW-1185">Reference proteome</keyword>
<dbReference type="SUPFAM" id="SSF48264">
    <property type="entry name" value="Cytochrome P450"/>
    <property type="match status" value="1"/>
</dbReference>
<evidence type="ECO:0000256" key="1">
    <source>
        <dbReference type="ARBA" id="ARBA00001971"/>
    </source>
</evidence>
<proteinExistence type="inferred from homology"/>
<dbReference type="PANTHER" id="PTHR24292">
    <property type="entry name" value="CYTOCHROME P450"/>
    <property type="match status" value="1"/>
</dbReference>
<evidence type="ECO:0000256" key="12">
    <source>
        <dbReference type="ARBA" id="ARBA00023033"/>
    </source>
</evidence>
<comment type="function">
    <text evidence="2">May be involved in the metabolism of insect hormones and in the breakdown of synthetic insecticides.</text>
</comment>
<evidence type="ECO:0000256" key="8">
    <source>
        <dbReference type="ARBA" id="ARBA00022824"/>
    </source>
</evidence>
<evidence type="ECO:0000256" key="5">
    <source>
        <dbReference type="ARBA" id="ARBA00010617"/>
    </source>
</evidence>
<keyword evidence="12 15" id="KW-0503">Monooxygenase</keyword>
<feature type="binding site" description="axial binding residue" evidence="14">
    <location>
        <position position="438"/>
    </location>
    <ligand>
        <name>heme</name>
        <dbReference type="ChEBI" id="CHEBI:30413"/>
    </ligand>
    <ligandPart>
        <name>Fe</name>
        <dbReference type="ChEBI" id="CHEBI:18248"/>
    </ligandPart>
</feature>
<keyword evidence="7 14" id="KW-0479">Metal-binding</keyword>
<dbReference type="InterPro" id="IPR036396">
    <property type="entry name" value="Cyt_P450_sf"/>
</dbReference>
<keyword evidence="13" id="KW-0472">Membrane</keyword>
<dbReference type="PROSITE" id="PS00086">
    <property type="entry name" value="CYTOCHROME_P450"/>
    <property type="match status" value="1"/>
</dbReference>
<evidence type="ECO:0000256" key="13">
    <source>
        <dbReference type="ARBA" id="ARBA00023136"/>
    </source>
</evidence>
<organism evidence="16 17">
    <name type="scientific">Aquatica leii</name>
    <dbReference type="NCBI Taxonomy" id="1421715"/>
    <lineage>
        <taxon>Eukaryota</taxon>
        <taxon>Metazoa</taxon>
        <taxon>Ecdysozoa</taxon>
        <taxon>Arthropoda</taxon>
        <taxon>Hexapoda</taxon>
        <taxon>Insecta</taxon>
        <taxon>Pterygota</taxon>
        <taxon>Neoptera</taxon>
        <taxon>Endopterygota</taxon>
        <taxon>Coleoptera</taxon>
        <taxon>Polyphaga</taxon>
        <taxon>Elateriformia</taxon>
        <taxon>Elateroidea</taxon>
        <taxon>Lampyridae</taxon>
        <taxon>Luciolinae</taxon>
        <taxon>Aquatica</taxon>
    </lineage>
</organism>
<dbReference type="PRINTS" id="PR00385">
    <property type="entry name" value="P450"/>
</dbReference>
<comment type="cofactor">
    <cofactor evidence="1 14">
        <name>heme</name>
        <dbReference type="ChEBI" id="CHEBI:30413"/>
    </cofactor>
</comment>
<dbReference type="GO" id="GO:0005506">
    <property type="term" value="F:iron ion binding"/>
    <property type="evidence" value="ECO:0007669"/>
    <property type="project" value="InterPro"/>
</dbReference>
<dbReference type="Proteomes" id="UP001353858">
    <property type="component" value="Unassembled WGS sequence"/>
</dbReference>
<evidence type="ECO:0008006" key="18">
    <source>
        <dbReference type="Google" id="ProtNLM"/>
    </source>
</evidence>
<evidence type="ECO:0000256" key="10">
    <source>
        <dbReference type="ARBA" id="ARBA00023002"/>
    </source>
</evidence>
<comment type="subcellular location">
    <subcellularLocation>
        <location evidence="4">Endoplasmic reticulum membrane</location>
        <topology evidence="4">Peripheral membrane protein</topology>
    </subcellularLocation>
    <subcellularLocation>
        <location evidence="3">Microsome membrane</location>
        <topology evidence="3">Peripheral membrane protein</topology>
    </subcellularLocation>
</comment>
<evidence type="ECO:0000256" key="11">
    <source>
        <dbReference type="ARBA" id="ARBA00023004"/>
    </source>
</evidence>
<dbReference type="AlphaFoldDB" id="A0AAN7SIM5"/>
<evidence type="ECO:0000256" key="14">
    <source>
        <dbReference type="PIRSR" id="PIRSR602401-1"/>
    </source>
</evidence>
<dbReference type="Gene3D" id="1.10.630.10">
    <property type="entry name" value="Cytochrome P450"/>
    <property type="match status" value="1"/>
</dbReference>
<dbReference type="GO" id="GO:0005789">
    <property type="term" value="C:endoplasmic reticulum membrane"/>
    <property type="evidence" value="ECO:0007669"/>
    <property type="project" value="UniProtKB-SubCell"/>
</dbReference>
<keyword evidence="6 14" id="KW-0349">Heme</keyword>
<dbReference type="InterPro" id="IPR017972">
    <property type="entry name" value="Cyt_P450_CS"/>
</dbReference>
<keyword evidence="10 15" id="KW-0560">Oxidoreductase</keyword>
<protein>
    <recommendedName>
        <fullName evidence="18">Cytochrome P450</fullName>
    </recommendedName>
</protein>
<evidence type="ECO:0000256" key="15">
    <source>
        <dbReference type="RuleBase" id="RU000461"/>
    </source>
</evidence>
<dbReference type="GO" id="GO:0016705">
    <property type="term" value="F:oxidoreductase activity, acting on paired donors, with incorporation or reduction of molecular oxygen"/>
    <property type="evidence" value="ECO:0007669"/>
    <property type="project" value="InterPro"/>
</dbReference>
<dbReference type="InterPro" id="IPR001128">
    <property type="entry name" value="Cyt_P450"/>
</dbReference>
<sequence length="494" mass="57403">MWFFILFFILFVTIYRYLNRSYEFWEKHGVPSPPVSLLFGNMVDVLFLRKSLGQLYAQVYTDYPNLRYVGFYKIREPAIIIRDAALIKNMLIKDFSSFHDNDFYIDEKIDPIFAKNPFSLKGEKWKYARNQLTPCFTIKKLKAMFPLVNEVGKRAIKYLNNVNLQGIEAKELSVKYTVDVVASCIFGMEGNSFENNEGELQKIRAKIFTSSSISAIKHVIEIILPFLGRFFNIKFFPDEVVDYFRIVITKSLKYREENNIVRGDFLDNMKELAIKLGNNNFTIEDMVAHAGGMFTDGSETSAIGLSFILFELAVNPEAQNKLRACIDDVLLKNNGDFTYEDIISLQYLDGVFKESLRLHPPFPYLAKVCTKDFKLPSPLYGDDSSYVEIKEGLPVFVPTYAIHRDSKYYTDPEKFMPERYYENENNPFFSFGDGPRFCLGEKFANMQVKTFVAYIIANFEIRLNQKTTLPLKIDPQYFLLKALDGIWLNLYKRN</sequence>
<dbReference type="InterPro" id="IPR002401">
    <property type="entry name" value="Cyt_P450_E_grp-I"/>
</dbReference>
<dbReference type="InterPro" id="IPR050476">
    <property type="entry name" value="Insect_CytP450_Detox"/>
</dbReference>
<evidence type="ECO:0000313" key="16">
    <source>
        <dbReference type="EMBL" id="KAK4883202.1"/>
    </source>
</evidence>
<dbReference type="GO" id="GO:0004497">
    <property type="term" value="F:monooxygenase activity"/>
    <property type="evidence" value="ECO:0007669"/>
    <property type="project" value="UniProtKB-KW"/>
</dbReference>
<gene>
    <name evidence="16" type="ORF">RN001_006521</name>
</gene>
<keyword evidence="8" id="KW-0256">Endoplasmic reticulum</keyword>
<dbReference type="GO" id="GO:0020037">
    <property type="term" value="F:heme binding"/>
    <property type="evidence" value="ECO:0007669"/>
    <property type="project" value="InterPro"/>
</dbReference>
<accession>A0AAN7SIM5</accession>
<evidence type="ECO:0000256" key="4">
    <source>
        <dbReference type="ARBA" id="ARBA00004406"/>
    </source>
</evidence>
<comment type="similarity">
    <text evidence="5 15">Belongs to the cytochrome P450 family.</text>
</comment>
<dbReference type="PANTHER" id="PTHR24292:SF84">
    <property type="entry name" value="CYTOCHROME P450 28A5-RELATED"/>
    <property type="match status" value="1"/>
</dbReference>
<keyword evidence="11 14" id="KW-0408">Iron</keyword>
<evidence type="ECO:0000256" key="2">
    <source>
        <dbReference type="ARBA" id="ARBA00003690"/>
    </source>
</evidence>